<accession>A0A2U3LQ90</accession>
<gene>
    <name evidence="1" type="ORF">SBF1_7270001</name>
</gene>
<evidence type="ECO:0000313" key="1">
    <source>
        <dbReference type="EMBL" id="SPF54022.1"/>
    </source>
</evidence>
<sequence length="108" mass="12593">MIKQKPWETKITVKLSEDDFSQTIKIVKANMLFILKTGISHRALNHLKRLAAFNNPEFYKAQAMRMPIFKIPRIISCSDETEEYLCLPRGCEADLQAFFEELKVLLMN</sequence>
<reference evidence="2" key="1">
    <citation type="submission" date="2018-02" db="EMBL/GenBank/DDBJ databases">
        <authorList>
            <person name="Hausmann B."/>
        </authorList>
    </citation>
    <scope>NUCLEOTIDE SEQUENCE [LARGE SCALE GENOMIC DNA]</scope>
    <source>
        <strain evidence="2">Peat soil MAG SbF1</strain>
    </source>
</reference>
<proteinExistence type="predicted"/>
<dbReference type="AlphaFoldDB" id="A0A2U3LQ90"/>
<evidence type="ECO:0000313" key="2">
    <source>
        <dbReference type="Proteomes" id="UP000238916"/>
    </source>
</evidence>
<dbReference type="EMBL" id="OMOF01000698">
    <property type="protein sequence ID" value="SPF54022.1"/>
    <property type="molecule type" value="Genomic_DNA"/>
</dbReference>
<dbReference type="Proteomes" id="UP000238916">
    <property type="component" value="Unassembled WGS sequence"/>
</dbReference>
<name>A0A2U3LQ90_9FIRM</name>
<protein>
    <submittedName>
        <fullName evidence="1">Uncharacterized protein</fullName>
    </submittedName>
</protein>
<organism evidence="1 2">
    <name type="scientific">Candidatus Desulfosporosinus infrequens</name>
    <dbReference type="NCBI Taxonomy" id="2043169"/>
    <lineage>
        <taxon>Bacteria</taxon>
        <taxon>Bacillati</taxon>
        <taxon>Bacillota</taxon>
        <taxon>Clostridia</taxon>
        <taxon>Eubacteriales</taxon>
        <taxon>Desulfitobacteriaceae</taxon>
        <taxon>Desulfosporosinus</taxon>
    </lineage>
</organism>